<evidence type="ECO:0000313" key="2">
    <source>
        <dbReference type="Proteomes" id="UP000040453"/>
    </source>
</evidence>
<name>A0A0A1MUH0_9BACI</name>
<evidence type="ECO:0000313" key="1">
    <source>
        <dbReference type="EMBL" id="CEI82571.1"/>
    </source>
</evidence>
<organism evidence="1 2">
    <name type="scientific">Oceanobacillus oncorhynchi</name>
    <dbReference type="NCBI Taxonomy" id="545501"/>
    <lineage>
        <taxon>Bacteria</taxon>
        <taxon>Bacillati</taxon>
        <taxon>Bacillota</taxon>
        <taxon>Bacilli</taxon>
        <taxon>Bacillales</taxon>
        <taxon>Bacillaceae</taxon>
        <taxon>Oceanobacillus</taxon>
    </lineage>
</organism>
<keyword evidence="2" id="KW-1185">Reference proteome</keyword>
<proteinExistence type="predicted"/>
<dbReference type="Proteomes" id="UP000040453">
    <property type="component" value="Unassembled WGS sequence"/>
</dbReference>
<dbReference type="STRING" id="545501.BN997_02448"/>
<gene>
    <name evidence="1" type="ORF">BN997_02448</name>
</gene>
<reference evidence="1 2" key="1">
    <citation type="submission" date="2014-11" db="EMBL/GenBank/DDBJ databases">
        <authorList>
            <person name="Urmite Genomes Urmite Genomes"/>
        </authorList>
    </citation>
    <scope>NUCLEOTIDE SEQUENCE [LARGE SCALE GENOMIC DNA]</scope>
    <source>
        <strain evidence="1 2">Oc5</strain>
    </source>
</reference>
<accession>A0A0A1MUH0</accession>
<protein>
    <submittedName>
        <fullName evidence="1">Uncharacterized protein</fullName>
    </submittedName>
</protein>
<dbReference type="EMBL" id="CDGG01000001">
    <property type="protein sequence ID" value="CEI82571.1"/>
    <property type="molecule type" value="Genomic_DNA"/>
</dbReference>
<dbReference type="AlphaFoldDB" id="A0A0A1MUH0"/>
<sequence>MGQQLLVPSKIAVSGLIQGVSGRELPPEQIYFYFLF</sequence>